<feature type="domain" description="AtuA-like ferredoxin-fold" evidence="2">
    <location>
        <begin position="526"/>
        <end position="646"/>
    </location>
</feature>
<feature type="domain" description="Acyclic terpene utilisation N-terminal" evidence="1">
    <location>
        <begin position="10"/>
        <end position="474"/>
    </location>
</feature>
<name>Q5AZS5_EMENI</name>
<dbReference type="HOGENOM" id="CLU_012617_0_1_1"/>
<reference evidence="4" key="1">
    <citation type="journal article" date="2005" name="Nature">
        <title>Sequencing of Aspergillus nidulans and comparative analysis with A. fumigatus and A. oryzae.</title>
        <authorList>
            <person name="Galagan J.E."/>
            <person name="Calvo S.E."/>
            <person name="Cuomo C."/>
            <person name="Ma L.J."/>
            <person name="Wortman J.R."/>
            <person name="Batzoglou S."/>
            <person name="Lee S.I."/>
            <person name="Basturkmen M."/>
            <person name="Spevak C.C."/>
            <person name="Clutterbuck J."/>
            <person name="Kapitonov V."/>
            <person name="Jurka J."/>
            <person name="Scazzocchio C."/>
            <person name="Farman M."/>
            <person name="Butler J."/>
            <person name="Purcell S."/>
            <person name="Harris S."/>
            <person name="Braus G.H."/>
            <person name="Draht O."/>
            <person name="Busch S."/>
            <person name="D'Enfert C."/>
            <person name="Bouchier C."/>
            <person name="Goldman G.H."/>
            <person name="Bell-Pedersen D."/>
            <person name="Griffiths-Jones S."/>
            <person name="Doonan J.H."/>
            <person name="Yu J."/>
            <person name="Vienken K."/>
            <person name="Pain A."/>
            <person name="Freitag M."/>
            <person name="Selker E.U."/>
            <person name="Archer D.B."/>
            <person name="Penalva M.A."/>
            <person name="Oakley B.R."/>
            <person name="Momany M."/>
            <person name="Tanaka T."/>
            <person name="Kumagai T."/>
            <person name="Asai K."/>
            <person name="Machida M."/>
            <person name="Nierman W.C."/>
            <person name="Denning D.W."/>
            <person name="Caddick M."/>
            <person name="Hynes M."/>
            <person name="Paoletti M."/>
            <person name="Fischer R."/>
            <person name="Miller B."/>
            <person name="Dyer P."/>
            <person name="Sachs M.S."/>
            <person name="Osmani S.A."/>
            <person name="Birren B.W."/>
        </authorList>
    </citation>
    <scope>NUCLEOTIDE SEQUENCE [LARGE SCALE GENOMIC DNA]</scope>
    <source>
        <strain evidence="4">FGSC A4 / ATCC 38163 / CBS 112.46 / NRRL 194 / M139</strain>
    </source>
</reference>
<dbReference type="KEGG" id="ani:ANIA_06205"/>
<accession>C8V1U9</accession>
<dbReference type="Pfam" id="PF07287">
    <property type="entry name" value="AtuA"/>
    <property type="match status" value="1"/>
</dbReference>
<dbReference type="GeneID" id="2870782"/>
<dbReference type="InParanoid" id="Q5AZS5"/>
<evidence type="ECO:0008006" key="5">
    <source>
        <dbReference type="Google" id="ProtNLM"/>
    </source>
</evidence>
<dbReference type="AlphaFoldDB" id="Q5AZS5"/>
<accession>Q5AZS5</accession>
<dbReference type="PANTHER" id="PTHR47585">
    <property type="match status" value="1"/>
</dbReference>
<dbReference type="eggNOG" id="ENOG502QS8D">
    <property type="taxonomic scope" value="Eukaryota"/>
</dbReference>
<evidence type="ECO:0000259" key="1">
    <source>
        <dbReference type="Pfam" id="PF07287"/>
    </source>
</evidence>
<dbReference type="Proteomes" id="UP000000560">
    <property type="component" value="Chromosome I"/>
</dbReference>
<dbReference type="OrthoDB" id="10265871at2759"/>
<evidence type="ECO:0000313" key="4">
    <source>
        <dbReference type="Proteomes" id="UP000000560"/>
    </source>
</evidence>
<gene>
    <name evidence="3" type="ORF">ANIA_06205</name>
</gene>
<evidence type="ECO:0000259" key="2">
    <source>
        <dbReference type="Pfam" id="PF23544"/>
    </source>
</evidence>
<dbReference type="PANTHER" id="PTHR47585:SF1">
    <property type="entry name" value="DUF1446 DOMAIN-CONTAINING PROTEIN"/>
    <property type="match status" value="1"/>
</dbReference>
<reference evidence="4" key="2">
    <citation type="journal article" date="2009" name="Fungal Genet. Biol.">
        <title>The 2008 update of the Aspergillus nidulans genome annotation: a community effort.</title>
        <authorList>
            <person name="Wortman J.R."/>
            <person name="Gilsenan J.M."/>
            <person name="Joardar V."/>
            <person name="Deegan J."/>
            <person name="Clutterbuck J."/>
            <person name="Andersen M.R."/>
            <person name="Archer D."/>
            <person name="Bencina M."/>
            <person name="Braus G."/>
            <person name="Coutinho P."/>
            <person name="von Dohren H."/>
            <person name="Doonan J."/>
            <person name="Driessen A.J."/>
            <person name="Durek P."/>
            <person name="Espeso E."/>
            <person name="Fekete E."/>
            <person name="Flipphi M."/>
            <person name="Estrada C.G."/>
            <person name="Geysens S."/>
            <person name="Goldman G."/>
            <person name="de Groot P.W."/>
            <person name="Hansen K."/>
            <person name="Harris S.D."/>
            <person name="Heinekamp T."/>
            <person name="Helmstaedt K."/>
            <person name="Henrissat B."/>
            <person name="Hofmann G."/>
            <person name="Homan T."/>
            <person name="Horio T."/>
            <person name="Horiuchi H."/>
            <person name="James S."/>
            <person name="Jones M."/>
            <person name="Karaffa L."/>
            <person name="Karanyi Z."/>
            <person name="Kato M."/>
            <person name="Keller N."/>
            <person name="Kelly D.E."/>
            <person name="Kiel J.A."/>
            <person name="Kim J.M."/>
            <person name="van der Klei I.J."/>
            <person name="Klis F.M."/>
            <person name="Kovalchuk A."/>
            <person name="Krasevec N."/>
            <person name="Kubicek C.P."/>
            <person name="Liu B."/>
            <person name="Maccabe A."/>
            <person name="Meyer V."/>
            <person name="Mirabito P."/>
            <person name="Miskei M."/>
            <person name="Mos M."/>
            <person name="Mullins J."/>
            <person name="Nelson D.R."/>
            <person name="Nielsen J."/>
            <person name="Oakley B.R."/>
            <person name="Osmani S.A."/>
            <person name="Pakula T."/>
            <person name="Paszewski A."/>
            <person name="Paulsen I."/>
            <person name="Pilsyk S."/>
            <person name="Pocsi I."/>
            <person name="Punt P.J."/>
            <person name="Ram A.F."/>
            <person name="Ren Q."/>
            <person name="Robellet X."/>
            <person name="Robson G."/>
            <person name="Seiboth B."/>
            <person name="van Solingen P."/>
            <person name="Specht T."/>
            <person name="Sun J."/>
            <person name="Taheri-Talesh N."/>
            <person name="Takeshita N."/>
            <person name="Ussery D."/>
            <person name="vanKuyk P.A."/>
            <person name="Visser H."/>
            <person name="van de Vondervoort P.J."/>
            <person name="de Vries R.P."/>
            <person name="Walton J."/>
            <person name="Xiang X."/>
            <person name="Xiong Y."/>
            <person name="Zeng A.P."/>
            <person name="Brandt B.W."/>
            <person name="Cornell M.J."/>
            <person name="van den Hondel C.A."/>
            <person name="Visser J."/>
            <person name="Oliver S.G."/>
            <person name="Turner G."/>
        </authorList>
    </citation>
    <scope>GENOME REANNOTATION</scope>
    <source>
        <strain evidence="4">FGSC A4 / ATCC 38163 / CBS 112.46 / NRRL 194 / M139</strain>
    </source>
</reference>
<evidence type="ECO:0000313" key="3">
    <source>
        <dbReference type="EMBL" id="CBF69967.1"/>
    </source>
</evidence>
<dbReference type="EMBL" id="BN001301">
    <property type="protein sequence ID" value="CBF69967.1"/>
    <property type="molecule type" value="Genomic_DNA"/>
</dbReference>
<sequence length="654" mass="72087">MSNKRAKRPVRVANCSGYHGDPAYEMYRQATLGDVDFITGDYLAGMWIMDDSSISSSLTRAWRAGKHPGYEETAWKGIQQTIDVIAEKGIKVVINGGALDPKALALKVQGLVRERNLNLRVAYLSGDDVYDRVGPNMPTTKEELQHLDSGNSSAAPAALTYAFLRGTADGKPIPMVSAHAYLGARGIVHGLRNGADIILCGRVADASPVIAAAWFWHDWAETDYDELAGALIAGHLIECSAYVTGGNFSGFDRYNLDDLIEPGFPIAEIDADGACIITKHPGTKGMVTVDTVRCQFLYELQGTVYLNSDVNAYIGDVAVEEVEKDRHDLLLSFQDLTKLIMVHSIRVSGIKGTAPPPTTKLAIFYQGGYEAEILLNATGYATSKKWDLLEKQIRYFLPDSVQKELETLEFQRIGTPSSNPISQASSTTYLRIFIASRSPHAHLTLTLDMRTAVPRPFLAYYPALIAQADLGERINLLNDDNTITSIETGHPPAYAPLQPRENYHPPSISPESPEYKTIFDGLTKRVKLGDVVLARSGDKGGNLNVGFFVPSSPPSPFTLETDKQRKQRERQKHLSLWLRHYLTTSRMRDLLGTDWRDDYFIERVEFPAIGAVHFVIYGILGRGVSSSSRLDGLGKGVADWLRDVVVEVPVALLE</sequence>
<organism evidence="3 4">
    <name type="scientific">Emericella nidulans (strain FGSC A4 / ATCC 38163 / CBS 112.46 / NRRL 194 / M139)</name>
    <name type="common">Aspergillus nidulans</name>
    <dbReference type="NCBI Taxonomy" id="227321"/>
    <lineage>
        <taxon>Eukaryota</taxon>
        <taxon>Fungi</taxon>
        <taxon>Dikarya</taxon>
        <taxon>Ascomycota</taxon>
        <taxon>Pezizomycotina</taxon>
        <taxon>Eurotiomycetes</taxon>
        <taxon>Eurotiomycetidae</taxon>
        <taxon>Eurotiales</taxon>
        <taxon>Aspergillaceae</taxon>
        <taxon>Aspergillus</taxon>
        <taxon>Aspergillus subgen. Nidulantes</taxon>
    </lineage>
</organism>
<dbReference type="InterPro" id="IPR010839">
    <property type="entry name" value="AtuA_N"/>
</dbReference>
<protein>
    <recommendedName>
        <fullName evidence="5">DUF1446 domain-containing protein</fullName>
    </recommendedName>
</protein>
<dbReference type="OMA" id="MVSAHAY"/>
<proteinExistence type="predicted"/>
<dbReference type="Pfam" id="PF23544">
    <property type="entry name" value="AtuA_ferredoxin"/>
    <property type="match status" value="1"/>
</dbReference>
<keyword evidence="4" id="KW-1185">Reference proteome</keyword>
<dbReference type="RefSeq" id="XP_663809.1">
    <property type="nucleotide sequence ID" value="XM_658717.1"/>
</dbReference>
<dbReference type="InterPro" id="IPR056362">
    <property type="entry name" value="AtuA-like_ferredoxin_dom"/>
</dbReference>